<dbReference type="GO" id="GO:0004364">
    <property type="term" value="F:glutathione transferase activity"/>
    <property type="evidence" value="ECO:0007669"/>
    <property type="project" value="UniProtKB-EC"/>
</dbReference>
<evidence type="ECO:0000259" key="2">
    <source>
        <dbReference type="PROSITE" id="PS50405"/>
    </source>
</evidence>
<dbReference type="InterPro" id="IPR010987">
    <property type="entry name" value="Glutathione-S-Trfase_C-like"/>
</dbReference>
<dbReference type="SUPFAM" id="SSF47616">
    <property type="entry name" value="GST C-terminal domain-like"/>
    <property type="match status" value="1"/>
</dbReference>
<organism evidence="3">
    <name type="scientific">hydrothermal vent metagenome</name>
    <dbReference type="NCBI Taxonomy" id="652676"/>
    <lineage>
        <taxon>unclassified sequences</taxon>
        <taxon>metagenomes</taxon>
        <taxon>ecological metagenomes</taxon>
    </lineage>
</organism>
<dbReference type="Pfam" id="PF13409">
    <property type="entry name" value="GST_N_2"/>
    <property type="match status" value="1"/>
</dbReference>
<accession>A0A3B0TFV1</accession>
<dbReference type="SUPFAM" id="SSF52833">
    <property type="entry name" value="Thioredoxin-like"/>
    <property type="match status" value="1"/>
</dbReference>
<reference evidence="3" key="1">
    <citation type="submission" date="2018-06" db="EMBL/GenBank/DDBJ databases">
        <authorList>
            <person name="Zhirakovskaya E."/>
        </authorList>
    </citation>
    <scope>NUCLEOTIDE SEQUENCE</scope>
</reference>
<protein>
    <submittedName>
        <fullName evidence="3">Glutathione S-transferase</fullName>
        <ecNumber evidence="3">2.5.1.18</ecNumber>
    </submittedName>
</protein>
<dbReference type="CDD" id="cd10291">
    <property type="entry name" value="GST_C_YfcG_like"/>
    <property type="match status" value="1"/>
</dbReference>
<dbReference type="PROSITE" id="PS50405">
    <property type="entry name" value="GST_CTER"/>
    <property type="match status" value="1"/>
</dbReference>
<keyword evidence="3" id="KW-0808">Transferase</keyword>
<dbReference type="EC" id="2.5.1.18" evidence="3"/>
<dbReference type="InterPro" id="IPR040079">
    <property type="entry name" value="Glutathione_S-Trfase"/>
</dbReference>
<dbReference type="InterPro" id="IPR004046">
    <property type="entry name" value="GST_C"/>
</dbReference>
<dbReference type="Gene3D" id="3.40.30.10">
    <property type="entry name" value="Glutaredoxin"/>
    <property type="match status" value="1"/>
</dbReference>
<evidence type="ECO:0000259" key="1">
    <source>
        <dbReference type="PROSITE" id="PS50404"/>
    </source>
</evidence>
<evidence type="ECO:0000313" key="3">
    <source>
        <dbReference type="EMBL" id="VAW15790.1"/>
    </source>
</evidence>
<dbReference type="AlphaFoldDB" id="A0A3B0TFV1"/>
<dbReference type="SFLD" id="SFLDG01151">
    <property type="entry name" value="Main.2:_Nu-like"/>
    <property type="match status" value="1"/>
</dbReference>
<dbReference type="EMBL" id="UOEQ01000073">
    <property type="protein sequence ID" value="VAW15790.1"/>
    <property type="molecule type" value="Genomic_DNA"/>
</dbReference>
<sequence length="217" mass="25268">MSSTSSPVVQSKPIELYYWATPNGRKVSIMLEELKLPYNTHFIDILNDEQFAPDFLKISPNNRIPAIVDPEGPGGDPISVFESAAVLKYLAEKFKRFYPLDWRQRVQVDEWLFWQMGGFGPMLGQAHHFLEFAKEKVPYAIERYHSEAKRLYGVMDRRLEGREFLAGEYSIADMACVGWANSYERQRIDLNKFPNVKNWYERLLERPAVKRGLALDE</sequence>
<dbReference type="SFLD" id="SFLDS00019">
    <property type="entry name" value="Glutathione_Transferase_(cytos"/>
    <property type="match status" value="1"/>
</dbReference>
<dbReference type="PANTHER" id="PTHR44051:SF19">
    <property type="entry name" value="DISULFIDE-BOND OXIDOREDUCTASE YFCG"/>
    <property type="match status" value="1"/>
</dbReference>
<dbReference type="InterPro" id="IPR004045">
    <property type="entry name" value="Glutathione_S-Trfase_N"/>
</dbReference>
<dbReference type="InterPro" id="IPR036249">
    <property type="entry name" value="Thioredoxin-like_sf"/>
</dbReference>
<proteinExistence type="predicted"/>
<dbReference type="Gene3D" id="1.20.1050.10">
    <property type="match status" value="1"/>
</dbReference>
<dbReference type="SFLD" id="SFLDG00358">
    <property type="entry name" value="Main_(cytGST)"/>
    <property type="match status" value="1"/>
</dbReference>
<feature type="domain" description="GST C-terminal" evidence="2">
    <location>
        <begin position="101"/>
        <end position="217"/>
    </location>
</feature>
<gene>
    <name evidence="3" type="ORF">MNBD_ALPHA11-1831</name>
</gene>
<dbReference type="Pfam" id="PF00043">
    <property type="entry name" value="GST_C"/>
    <property type="match status" value="1"/>
</dbReference>
<dbReference type="PANTHER" id="PTHR44051">
    <property type="entry name" value="GLUTATHIONE S-TRANSFERASE-RELATED"/>
    <property type="match status" value="1"/>
</dbReference>
<dbReference type="InterPro" id="IPR036282">
    <property type="entry name" value="Glutathione-S-Trfase_C_sf"/>
</dbReference>
<dbReference type="CDD" id="cd03048">
    <property type="entry name" value="GST_N_Ure2p_like"/>
    <property type="match status" value="1"/>
</dbReference>
<dbReference type="PROSITE" id="PS50404">
    <property type="entry name" value="GST_NTER"/>
    <property type="match status" value="1"/>
</dbReference>
<name>A0A3B0TFV1_9ZZZZ</name>
<feature type="domain" description="GST N-terminal" evidence="1">
    <location>
        <begin position="11"/>
        <end position="98"/>
    </location>
</feature>